<dbReference type="Proteomes" id="UP000284416">
    <property type="component" value="Unassembled WGS sequence"/>
</dbReference>
<dbReference type="AlphaFoldDB" id="A0A417YQW0"/>
<gene>
    <name evidence="1" type="ORF">D1B31_15905</name>
</gene>
<evidence type="ECO:0000313" key="2">
    <source>
        <dbReference type="Proteomes" id="UP000284416"/>
    </source>
</evidence>
<comment type="caution">
    <text evidence="1">The sequence shown here is derived from an EMBL/GenBank/DDBJ whole genome shotgun (WGS) entry which is preliminary data.</text>
</comment>
<protein>
    <recommendedName>
        <fullName evidence="3">Accessory Sec system protein Asp2</fullName>
    </recommendedName>
</protein>
<dbReference type="Gene3D" id="3.40.50.1820">
    <property type="entry name" value="alpha/beta hydrolase"/>
    <property type="match status" value="1"/>
</dbReference>
<reference evidence="1 2" key="1">
    <citation type="journal article" date="2017" name="Int. J. Syst. Evol. Microbiol.">
        <title>Bacillus notoginsengisoli sp. nov., a novel bacterium isolated from the rhizosphere of Panax notoginseng.</title>
        <authorList>
            <person name="Zhang M.Y."/>
            <person name="Cheng J."/>
            <person name="Cai Y."/>
            <person name="Zhang T.Y."/>
            <person name="Wu Y.Y."/>
            <person name="Manikprabhu D."/>
            <person name="Li W.J."/>
            <person name="Zhang Y.X."/>
        </authorList>
    </citation>
    <scope>NUCLEOTIDE SEQUENCE [LARGE SCALE GENOMIC DNA]</scope>
    <source>
        <strain evidence="1 2">JCM 30743</strain>
    </source>
</reference>
<accession>A0A417YQW0</accession>
<evidence type="ECO:0000313" key="1">
    <source>
        <dbReference type="EMBL" id="RHW37251.1"/>
    </source>
</evidence>
<proteinExistence type="predicted"/>
<sequence length="321" mass="37174">MNYSRAFTFNPLFDRGLNEEVRLVIYDNEKSEFAIIQKIPKEASWTVPYDQLDTHLNYKFKYQILNNGKWVDEGKYTRLLPESKTDEGIKYLLYPYEGSDKLVVIFQAINTKQSYNYIKTIKDEPINRLYIKDEYGEDVTTKSSYYLGKRKGMEIFNATQKLIKNVSNYLGIEKKNIIFAGSSKGGYAALFHGYHFGAGHIIPGGPQILLGDYLGQTSEKSIRPPIFRSIVGEVNEENKKWANLLMFNALEKASKPYPKTLIHIGGGEPHYNEHVVPFMQWVKQLGIENVELDIQDYDTHEELATHYPIFLKEQIQKFARE</sequence>
<dbReference type="OrthoDB" id="7335480at2"/>
<organism evidence="1 2">
    <name type="scientific">Neobacillus notoginsengisoli</name>
    <dbReference type="NCBI Taxonomy" id="1578198"/>
    <lineage>
        <taxon>Bacteria</taxon>
        <taxon>Bacillati</taxon>
        <taxon>Bacillota</taxon>
        <taxon>Bacilli</taxon>
        <taxon>Bacillales</taxon>
        <taxon>Bacillaceae</taxon>
        <taxon>Neobacillus</taxon>
    </lineage>
</organism>
<dbReference type="RefSeq" id="WP_118922156.1">
    <property type="nucleotide sequence ID" value="NZ_QWEG01000010.1"/>
</dbReference>
<dbReference type="SUPFAM" id="SSF53474">
    <property type="entry name" value="alpha/beta-Hydrolases"/>
    <property type="match status" value="1"/>
</dbReference>
<name>A0A417YQW0_9BACI</name>
<evidence type="ECO:0008006" key="3">
    <source>
        <dbReference type="Google" id="ProtNLM"/>
    </source>
</evidence>
<dbReference type="InterPro" id="IPR029058">
    <property type="entry name" value="AB_hydrolase_fold"/>
</dbReference>
<dbReference type="EMBL" id="QWEG01000010">
    <property type="protein sequence ID" value="RHW37251.1"/>
    <property type="molecule type" value="Genomic_DNA"/>
</dbReference>
<keyword evidence="2" id="KW-1185">Reference proteome</keyword>